<dbReference type="GO" id="GO:0043531">
    <property type="term" value="F:ADP binding"/>
    <property type="evidence" value="ECO:0007669"/>
    <property type="project" value="InterPro"/>
</dbReference>
<keyword evidence="5" id="KW-0611">Plant defense</keyword>
<dbReference type="AlphaFoldDB" id="A0A9W7XCI5"/>
<dbReference type="Pfam" id="PF23559">
    <property type="entry name" value="WHD_DRP"/>
    <property type="match status" value="1"/>
</dbReference>
<dbReference type="PANTHER" id="PTHR23155:SF1116">
    <property type="entry name" value="OS12G0273300 PROTEIN"/>
    <property type="match status" value="1"/>
</dbReference>
<evidence type="ECO:0000259" key="10">
    <source>
        <dbReference type="Pfam" id="PF23598"/>
    </source>
</evidence>
<feature type="domain" description="Disease resistance protein winged helix" evidence="9">
    <location>
        <begin position="421"/>
        <end position="465"/>
    </location>
</feature>
<dbReference type="GO" id="GO:0098542">
    <property type="term" value="P:defense response to other organism"/>
    <property type="evidence" value="ECO:0007669"/>
    <property type="project" value="TreeGrafter"/>
</dbReference>
<evidence type="ECO:0000259" key="7">
    <source>
        <dbReference type="Pfam" id="PF00931"/>
    </source>
</evidence>
<dbReference type="InterPro" id="IPR036388">
    <property type="entry name" value="WH-like_DNA-bd_sf"/>
</dbReference>
<dbReference type="InterPro" id="IPR041118">
    <property type="entry name" value="Rx_N"/>
</dbReference>
<evidence type="ECO:0000313" key="11">
    <source>
        <dbReference type="EMBL" id="KAJ1256610.1"/>
    </source>
</evidence>
<feature type="domain" description="Disease resistance N-terminal" evidence="8">
    <location>
        <begin position="7"/>
        <end position="96"/>
    </location>
</feature>
<dbReference type="Pfam" id="PF00931">
    <property type="entry name" value="NB-ARC"/>
    <property type="match status" value="1"/>
</dbReference>
<dbReference type="InterPro" id="IPR027417">
    <property type="entry name" value="P-loop_NTPase"/>
</dbReference>
<dbReference type="Gene3D" id="3.40.50.300">
    <property type="entry name" value="P-loop containing nucleotide triphosphate hydrolases"/>
    <property type="match status" value="1"/>
</dbReference>
<evidence type="ECO:0008006" key="13">
    <source>
        <dbReference type="Google" id="ProtNLM"/>
    </source>
</evidence>
<dbReference type="Gene3D" id="1.20.5.4130">
    <property type="match status" value="1"/>
</dbReference>
<organism evidence="11 12">
    <name type="scientific">Paspalum vaginatum</name>
    <name type="common">seashore paspalum</name>
    <dbReference type="NCBI Taxonomy" id="158149"/>
    <lineage>
        <taxon>Eukaryota</taxon>
        <taxon>Viridiplantae</taxon>
        <taxon>Streptophyta</taxon>
        <taxon>Embryophyta</taxon>
        <taxon>Tracheophyta</taxon>
        <taxon>Spermatophyta</taxon>
        <taxon>Magnoliopsida</taxon>
        <taxon>Liliopsida</taxon>
        <taxon>Poales</taxon>
        <taxon>Poaceae</taxon>
        <taxon>PACMAD clade</taxon>
        <taxon>Panicoideae</taxon>
        <taxon>Andropogonodae</taxon>
        <taxon>Paspaleae</taxon>
        <taxon>Paspalinae</taxon>
        <taxon>Paspalum</taxon>
    </lineage>
</organism>
<dbReference type="InterPro" id="IPR032675">
    <property type="entry name" value="LRR_dom_sf"/>
</dbReference>
<evidence type="ECO:0000256" key="5">
    <source>
        <dbReference type="ARBA" id="ARBA00022821"/>
    </source>
</evidence>
<dbReference type="Gene3D" id="1.10.10.10">
    <property type="entry name" value="Winged helix-like DNA-binding domain superfamily/Winged helix DNA-binding domain"/>
    <property type="match status" value="1"/>
</dbReference>
<dbReference type="InterPro" id="IPR038005">
    <property type="entry name" value="RX-like_CC"/>
</dbReference>
<dbReference type="CDD" id="cd14798">
    <property type="entry name" value="RX-CC_like"/>
    <property type="match status" value="1"/>
</dbReference>
<feature type="domain" description="NB-ARC" evidence="7">
    <location>
        <begin position="175"/>
        <end position="318"/>
    </location>
</feature>
<dbReference type="Gene3D" id="1.10.8.430">
    <property type="entry name" value="Helical domain of apoptotic protease-activating factors"/>
    <property type="match status" value="1"/>
</dbReference>
<dbReference type="OrthoDB" id="690251at2759"/>
<dbReference type="EMBL" id="MU629496">
    <property type="protein sequence ID" value="KAJ1256610.1"/>
    <property type="molecule type" value="Genomic_DNA"/>
</dbReference>
<evidence type="ECO:0000256" key="6">
    <source>
        <dbReference type="ARBA" id="ARBA00023054"/>
    </source>
</evidence>
<evidence type="ECO:0000259" key="8">
    <source>
        <dbReference type="Pfam" id="PF18052"/>
    </source>
</evidence>
<dbReference type="InterPro" id="IPR044974">
    <property type="entry name" value="Disease_R_plants"/>
</dbReference>
<dbReference type="Proteomes" id="UP001164776">
    <property type="component" value="Unassembled WGS sequence"/>
</dbReference>
<keyword evidence="6" id="KW-0175">Coiled coil</keyword>
<name>A0A9W7XCI5_9POAL</name>
<dbReference type="Pfam" id="PF18052">
    <property type="entry name" value="Rx_N"/>
    <property type="match status" value="1"/>
</dbReference>
<keyword evidence="12" id="KW-1185">Reference proteome</keyword>
<evidence type="ECO:0000256" key="4">
    <source>
        <dbReference type="ARBA" id="ARBA00022741"/>
    </source>
</evidence>
<feature type="domain" description="Disease resistance R13L4/SHOC-2-like LRR" evidence="10">
    <location>
        <begin position="524"/>
        <end position="881"/>
    </location>
</feature>
<evidence type="ECO:0000256" key="3">
    <source>
        <dbReference type="ARBA" id="ARBA00022737"/>
    </source>
</evidence>
<evidence type="ECO:0000259" key="9">
    <source>
        <dbReference type="Pfam" id="PF23559"/>
    </source>
</evidence>
<evidence type="ECO:0000256" key="1">
    <source>
        <dbReference type="ARBA" id="ARBA00008894"/>
    </source>
</evidence>
<dbReference type="InterPro" id="IPR058922">
    <property type="entry name" value="WHD_DRP"/>
</dbReference>
<dbReference type="InterPro" id="IPR042197">
    <property type="entry name" value="Apaf_helical"/>
</dbReference>
<proteinExistence type="inferred from homology"/>
<dbReference type="Pfam" id="PF23598">
    <property type="entry name" value="LRR_14"/>
    <property type="match status" value="1"/>
</dbReference>
<dbReference type="Gene3D" id="3.80.10.10">
    <property type="entry name" value="Ribonuclease Inhibitor"/>
    <property type="match status" value="1"/>
</dbReference>
<keyword evidence="2" id="KW-0433">Leucine-rich repeat</keyword>
<dbReference type="PANTHER" id="PTHR23155">
    <property type="entry name" value="DISEASE RESISTANCE PROTEIN RP"/>
    <property type="match status" value="1"/>
</dbReference>
<accession>A0A9W7XCI5</accession>
<dbReference type="InterPro" id="IPR055414">
    <property type="entry name" value="LRR_R13L4/SHOC2-like"/>
</dbReference>
<protein>
    <recommendedName>
        <fullName evidence="13">AAA+ ATPase domain-containing protein</fullName>
    </recommendedName>
</protein>
<evidence type="ECO:0000313" key="12">
    <source>
        <dbReference type="Proteomes" id="UP001164776"/>
    </source>
</evidence>
<comment type="similarity">
    <text evidence="1">Belongs to the disease resistance NB-LRR family.</text>
</comment>
<dbReference type="PRINTS" id="PR00364">
    <property type="entry name" value="DISEASERSIST"/>
</dbReference>
<reference evidence="11 12" key="1">
    <citation type="submission" date="2022-10" db="EMBL/GenBank/DDBJ databases">
        <title>WGS assembly of Paspalum vaginatum 540-79.</title>
        <authorList>
            <person name="Sun G."/>
            <person name="Wase N."/>
            <person name="Shu S."/>
            <person name="Jenkins J."/>
            <person name="Zhou B."/>
            <person name="Torres-Rodriguez J."/>
            <person name="Chen C."/>
            <person name="Sandor L."/>
            <person name="Plott C."/>
            <person name="Yoshinga Y."/>
            <person name="Daum C."/>
            <person name="Qi P."/>
            <person name="Barry K."/>
            <person name="Lipzen A."/>
            <person name="Berry L."/>
            <person name="Pedersen C."/>
            <person name="Gottilla T."/>
            <person name="Foltz A."/>
            <person name="Yu H."/>
            <person name="O'Malley R."/>
            <person name="Zhang C."/>
            <person name="Devos K."/>
            <person name="Sigmon B."/>
            <person name="Yu B."/>
            <person name="Obata T."/>
            <person name="Schmutz J."/>
            <person name="Schnable J."/>
        </authorList>
    </citation>
    <scope>NUCLEOTIDE SEQUENCE [LARGE SCALE GENOMIC DNA]</scope>
    <source>
        <strain evidence="12">cv. 540-79</strain>
    </source>
</reference>
<evidence type="ECO:0000256" key="2">
    <source>
        <dbReference type="ARBA" id="ARBA00022614"/>
    </source>
</evidence>
<dbReference type="SUPFAM" id="SSF52058">
    <property type="entry name" value="L domain-like"/>
    <property type="match status" value="1"/>
</dbReference>
<gene>
    <name evidence="11" type="ORF">BS78_K342100</name>
</gene>
<keyword evidence="4" id="KW-0547">Nucleotide-binding</keyword>
<dbReference type="InterPro" id="IPR002182">
    <property type="entry name" value="NB-ARC"/>
</dbReference>
<keyword evidence="3" id="KW-0677">Repeat</keyword>
<dbReference type="SUPFAM" id="SSF52540">
    <property type="entry name" value="P-loop containing nucleoside triphosphate hydrolases"/>
    <property type="match status" value="1"/>
</dbReference>
<comment type="caution">
    <text evidence="11">The sequence shown here is derived from an EMBL/GenBank/DDBJ whole genome shotgun (WGS) entry which is preliminary data.</text>
</comment>
<sequence length="903" mass="102108">MNLATGAIGSVISKLAELLKAECKLQTGVKLQVESLTHELESAHAFLQRIADVPPDQLDEQVKIWASEVREASYDMEDVLDTFLLRVKGPKPIKKNKLERLQQKMGSLFSKSIARHSIANAIDEVNKKVKEIAERRHRYKLDDRVASAATPSSSIDPRIALVHRTNVSLLIGIDERKDAVIKMLFHDDGMFSKKANIVSLLGFGGIGKTTLAKAIYDQLKHKFKCGAFVSIGRNPDLVKVYKDILFDLDKDKFKEIHSTQRGADLLIRELLEFLGNKRYLIVIDDVWEIQSRKRITEALPMDNIRSRIIITTRKLPVESSKKLFYTSIFGGEAKFPVNQQQEVPPQVADKIIRKCGGVPLAIITMASLLVGKSMQEWFDVCNSIGFRDKDKKKINDTMWILSLSYHDLPSHLKTCLLYLSIFPEDSLINKDALIWMWIGEGFVIRKPGIGLFEIGEGYFNDLIRCRVHDMVLDLIRSVSYEVNFANISSNGDDILLESNARRLAIQSRVVEDTPQDNHLNNARTRSLFAFRCSFGSWVQLLRFKLLRVLYIENCHPIQFDEHVADLLHLRCLVVLNSYYSELPKEIGALKFLQMLYLEDNISGLLPLSVGMLTQLVCLRALGMSLPGAIVKDLTSLQELQIWRDNETRGSLVLKTSVRRMDGRTQSDLLMSLGNLHKMQRLELLHGVVTGHEAVGNGGLPSCIDTSRLPNLAHLSLNVDSLSNHDLQIQGGLPELYFLELSVWGGRATLTGTTANGYFQKLRSCLLPDTMIQFVVSENSSVSFTIWHQSYDAPVFACRKNQYSFRVEHALMPNLEVLYFEVVVKKLTACNNGSCDNLGLECLATIQEVRVDLDCRGVLNHVVEKEVAALRHVIQVHPRQPILEIEHFVYMEKSYRPIGKFVTT</sequence>